<name>A0ABR1AKY4_POLSC</name>
<dbReference type="Proteomes" id="UP001359485">
    <property type="component" value="Unassembled WGS sequence"/>
</dbReference>
<reference evidence="1 2" key="1">
    <citation type="submission" date="2023-09" db="EMBL/GenBank/DDBJ databases">
        <title>Genomes of two closely related lineages of the louse Polyplax serrata with different host specificities.</title>
        <authorList>
            <person name="Martinu J."/>
            <person name="Tarabai H."/>
            <person name="Stefka J."/>
            <person name="Hypsa V."/>
        </authorList>
    </citation>
    <scope>NUCLEOTIDE SEQUENCE [LARGE SCALE GENOMIC DNA]</scope>
    <source>
        <strain evidence="1">98ZLc_SE</strain>
    </source>
</reference>
<evidence type="ECO:0000313" key="2">
    <source>
        <dbReference type="Proteomes" id="UP001359485"/>
    </source>
</evidence>
<gene>
    <name evidence="1" type="ORF">RUM44_001666</name>
</gene>
<dbReference type="EMBL" id="JAWJWF010000047">
    <property type="protein sequence ID" value="KAK6621859.1"/>
    <property type="molecule type" value="Genomic_DNA"/>
</dbReference>
<proteinExistence type="predicted"/>
<comment type="caution">
    <text evidence="1">The sequence shown here is derived from an EMBL/GenBank/DDBJ whole genome shotgun (WGS) entry which is preliminary data.</text>
</comment>
<evidence type="ECO:0000313" key="1">
    <source>
        <dbReference type="EMBL" id="KAK6621859.1"/>
    </source>
</evidence>
<protein>
    <submittedName>
        <fullName evidence="1">Uncharacterized protein</fullName>
    </submittedName>
</protein>
<accession>A0ABR1AKY4</accession>
<sequence>MIHPRRRPETISPCASKTTHTKYWLNCTDLCKSGKYHRSGLVLRPWPTSPAIKITPEIIDLDKIKAMRAVKVDLQGDLFTYLRSGHNEHVLNDYVRLNVLWEHRTQNDQFPRCRGKRWDGKRQTEASRPLTSPAALCVIGSCVPLPGGRYHPAAEYCGGDTHPSLAPAARLTHSPRDWHFLRNFSYLLVLNEYRECKKLQLSSGSPSHQTPQVNTIDYTDDKRFYGNVSAQKARLEGGTGRATRNEIEVHDDDDDDDLHHQQVMSVLAVA</sequence>
<organism evidence="1 2">
    <name type="scientific">Polyplax serrata</name>
    <name type="common">Common mouse louse</name>
    <dbReference type="NCBI Taxonomy" id="468196"/>
    <lineage>
        <taxon>Eukaryota</taxon>
        <taxon>Metazoa</taxon>
        <taxon>Ecdysozoa</taxon>
        <taxon>Arthropoda</taxon>
        <taxon>Hexapoda</taxon>
        <taxon>Insecta</taxon>
        <taxon>Pterygota</taxon>
        <taxon>Neoptera</taxon>
        <taxon>Paraneoptera</taxon>
        <taxon>Psocodea</taxon>
        <taxon>Troctomorpha</taxon>
        <taxon>Phthiraptera</taxon>
        <taxon>Anoplura</taxon>
        <taxon>Polyplacidae</taxon>
        <taxon>Polyplax</taxon>
    </lineage>
</organism>
<keyword evidence="2" id="KW-1185">Reference proteome</keyword>